<evidence type="ECO:0000256" key="1">
    <source>
        <dbReference type="SAM" id="MobiDB-lite"/>
    </source>
</evidence>
<evidence type="ECO:0000256" key="2">
    <source>
        <dbReference type="SAM" id="Phobius"/>
    </source>
</evidence>
<reference evidence="3 4" key="1">
    <citation type="submission" date="2014-11" db="EMBL/GenBank/DDBJ databases">
        <authorList>
            <person name="Zhu J."/>
            <person name="Qi W."/>
            <person name="Song R."/>
        </authorList>
    </citation>
    <scope>NUCLEOTIDE SEQUENCE [LARGE SCALE GENOMIC DNA]</scope>
</reference>
<dbReference type="InParanoid" id="A0A0G4ESJ9"/>
<feature type="compositionally biased region" description="Basic and acidic residues" evidence="1">
    <location>
        <begin position="216"/>
        <end position="234"/>
    </location>
</feature>
<feature type="compositionally biased region" description="Low complexity" evidence="1">
    <location>
        <begin position="286"/>
        <end position="302"/>
    </location>
</feature>
<feature type="region of interest" description="Disordered" evidence="1">
    <location>
        <begin position="283"/>
        <end position="304"/>
    </location>
</feature>
<proteinExistence type="predicted"/>
<feature type="region of interest" description="Disordered" evidence="1">
    <location>
        <begin position="212"/>
        <end position="239"/>
    </location>
</feature>
<organism evidence="3 4">
    <name type="scientific">Vitrella brassicaformis (strain CCMP3155)</name>
    <dbReference type="NCBI Taxonomy" id="1169540"/>
    <lineage>
        <taxon>Eukaryota</taxon>
        <taxon>Sar</taxon>
        <taxon>Alveolata</taxon>
        <taxon>Colpodellida</taxon>
        <taxon>Vitrellaceae</taxon>
        <taxon>Vitrella</taxon>
    </lineage>
</organism>
<keyword evidence="2" id="KW-0812">Transmembrane</keyword>
<keyword evidence="4" id="KW-1185">Reference proteome</keyword>
<evidence type="ECO:0000313" key="3">
    <source>
        <dbReference type="EMBL" id="CEM00972.1"/>
    </source>
</evidence>
<sequence>MHFVVMLQDGGSFALTIGLVLVVIAANLAHYIALVTRIWRFGLLQVAYRYTALTDRKTAIARLMSGCLAGPLVSWLIHTEENRRQRSPKVFYDWSTAALSVDGPPTAASAASGKCDPSFGRPMHRVVAAMQLTSAAIQDAVETLKVTHVPSDFHEFLWSHAGRSEWRWTADDKASSQHSVVSPGITLYDLHANLAYVVDELVTREQLRQAALQKADGSDLERGDGKEPPDEHHHGSGGWRGLYEAFRKAKQSLIDAGSQPEAVPEVLATLAATAVDTPHGDDALWSLSPVSSSSSRPQSDPPAAVRAPLCHLTRVDWHRLTTDIDNTVAAMSVSTEALYDACSALSARDAANTDD</sequence>
<name>A0A0G4ESJ9_VITBC</name>
<keyword evidence="2" id="KW-1133">Transmembrane helix</keyword>
<evidence type="ECO:0000313" key="4">
    <source>
        <dbReference type="Proteomes" id="UP000041254"/>
    </source>
</evidence>
<feature type="transmembrane region" description="Helical" evidence="2">
    <location>
        <begin position="12"/>
        <end position="39"/>
    </location>
</feature>
<keyword evidence="2" id="KW-0472">Membrane</keyword>
<dbReference type="Proteomes" id="UP000041254">
    <property type="component" value="Unassembled WGS sequence"/>
</dbReference>
<accession>A0A0G4ESJ9</accession>
<dbReference type="PhylomeDB" id="A0A0G4ESJ9"/>
<dbReference type="AlphaFoldDB" id="A0A0G4ESJ9"/>
<protein>
    <submittedName>
        <fullName evidence="3">Uncharacterized protein</fullName>
    </submittedName>
</protein>
<dbReference type="VEuPathDB" id="CryptoDB:Vbra_20777"/>
<dbReference type="EMBL" id="CDMY01000303">
    <property type="protein sequence ID" value="CEM00972.1"/>
    <property type="molecule type" value="Genomic_DNA"/>
</dbReference>
<gene>
    <name evidence="3" type="ORF">Vbra_20777</name>
</gene>